<keyword evidence="3" id="KW-1185">Reference proteome</keyword>
<comment type="caution">
    <text evidence="2">The sequence shown here is derived from an EMBL/GenBank/DDBJ whole genome shotgun (WGS) entry which is preliminary data.</text>
</comment>
<name>A0ABN0YD65_9CAUL</name>
<keyword evidence="1" id="KW-0812">Transmembrane</keyword>
<reference evidence="2 3" key="1">
    <citation type="journal article" date="2019" name="Int. J. Syst. Evol. Microbiol.">
        <title>The Global Catalogue of Microorganisms (GCM) 10K type strain sequencing project: providing services to taxonomists for standard genome sequencing and annotation.</title>
        <authorList>
            <consortium name="The Broad Institute Genomics Platform"/>
            <consortium name="The Broad Institute Genome Sequencing Center for Infectious Disease"/>
            <person name="Wu L."/>
            <person name="Ma J."/>
        </authorList>
    </citation>
    <scope>NUCLEOTIDE SEQUENCE [LARGE SCALE GENOMIC DNA]</scope>
    <source>
        <strain evidence="2 3">JCM 13476</strain>
    </source>
</reference>
<feature type="transmembrane region" description="Helical" evidence="1">
    <location>
        <begin position="79"/>
        <end position="97"/>
    </location>
</feature>
<feature type="transmembrane region" description="Helical" evidence="1">
    <location>
        <begin position="104"/>
        <end position="124"/>
    </location>
</feature>
<feature type="transmembrane region" description="Helical" evidence="1">
    <location>
        <begin position="130"/>
        <end position="150"/>
    </location>
</feature>
<accession>A0ABN0YD65</accession>
<evidence type="ECO:0000313" key="2">
    <source>
        <dbReference type="EMBL" id="GAA0391651.1"/>
    </source>
</evidence>
<dbReference type="EMBL" id="BAAAEJ010000007">
    <property type="protein sequence ID" value="GAA0391651.1"/>
    <property type="molecule type" value="Genomic_DNA"/>
</dbReference>
<keyword evidence="1" id="KW-1133">Transmembrane helix</keyword>
<sequence>MAEPPIWDRRPVYKTPSQARGDFAALSFRRIDADWKARQLWDRGGGAWLLVALAHVVAAVFHHAHAVQLGSDARWINEPQVILGVALSIIAIAMYRLSQLSKPVWLPVFCLCWIAIGFTHNLVTQVADKISMGLAFFAAVMAIGGVRGAIYMARQHRLDEAEEAA</sequence>
<evidence type="ECO:0000256" key="1">
    <source>
        <dbReference type="SAM" id="Phobius"/>
    </source>
</evidence>
<gene>
    <name evidence="2" type="ORF">GCM10009093_17810</name>
</gene>
<proteinExistence type="predicted"/>
<protein>
    <submittedName>
        <fullName evidence="2">Uncharacterized protein</fullName>
    </submittedName>
</protein>
<feature type="transmembrane region" description="Helical" evidence="1">
    <location>
        <begin position="46"/>
        <end position="67"/>
    </location>
</feature>
<evidence type="ECO:0000313" key="3">
    <source>
        <dbReference type="Proteomes" id="UP001500791"/>
    </source>
</evidence>
<organism evidence="2 3">
    <name type="scientific">Brevundimonas terrae</name>
    <dbReference type="NCBI Taxonomy" id="363631"/>
    <lineage>
        <taxon>Bacteria</taxon>
        <taxon>Pseudomonadati</taxon>
        <taxon>Pseudomonadota</taxon>
        <taxon>Alphaproteobacteria</taxon>
        <taxon>Caulobacterales</taxon>
        <taxon>Caulobacteraceae</taxon>
        <taxon>Brevundimonas</taxon>
    </lineage>
</organism>
<dbReference type="Proteomes" id="UP001500791">
    <property type="component" value="Unassembled WGS sequence"/>
</dbReference>
<keyword evidence="1" id="KW-0472">Membrane</keyword>
<dbReference type="RefSeq" id="WP_167176922.1">
    <property type="nucleotide sequence ID" value="NZ_BAAAEJ010000007.1"/>
</dbReference>